<name>A0A6J7F7K7_9ZZZZ</name>
<organism evidence="1">
    <name type="scientific">freshwater metagenome</name>
    <dbReference type="NCBI Taxonomy" id="449393"/>
    <lineage>
        <taxon>unclassified sequences</taxon>
        <taxon>metagenomes</taxon>
        <taxon>ecological metagenomes</taxon>
    </lineage>
</organism>
<protein>
    <submittedName>
        <fullName evidence="1">Unannotated protein</fullName>
    </submittedName>
</protein>
<dbReference type="AlphaFoldDB" id="A0A6J7F7K7"/>
<accession>A0A6J7F7K7</accession>
<reference evidence="1" key="1">
    <citation type="submission" date="2020-05" db="EMBL/GenBank/DDBJ databases">
        <authorList>
            <person name="Chiriac C."/>
            <person name="Salcher M."/>
            <person name="Ghai R."/>
            <person name="Kavagutti S V."/>
        </authorList>
    </citation>
    <scope>NUCLEOTIDE SEQUENCE</scope>
</reference>
<proteinExistence type="predicted"/>
<gene>
    <name evidence="1" type="ORF">UFOPK3376_02943</name>
</gene>
<dbReference type="EMBL" id="CAFBLP010000118">
    <property type="protein sequence ID" value="CAB4892362.1"/>
    <property type="molecule type" value="Genomic_DNA"/>
</dbReference>
<sequence length="142" mass="14302">MVAMTSARSVGASFALTPTFFGPLDPARLLETRAGAATFDGISAGIGYRTQGSTTQLQVTGRAGVPNDASSVVLNITVTNAAGPGFVTIYPCGSPKPDASSLNYSTGSTIANGVIAKVGTGGKVCLYTSNATDLIADINGYF</sequence>
<evidence type="ECO:0000313" key="1">
    <source>
        <dbReference type="EMBL" id="CAB4892362.1"/>
    </source>
</evidence>